<organism evidence="10 11">
    <name type="scientific">Haladaptatus paucihalophilus DX253</name>
    <dbReference type="NCBI Taxonomy" id="797209"/>
    <lineage>
        <taxon>Archaea</taxon>
        <taxon>Methanobacteriati</taxon>
        <taxon>Methanobacteriota</taxon>
        <taxon>Stenosarchaea group</taxon>
        <taxon>Halobacteria</taxon>
        <taxon>Halobacteriales</taxon>
        <taxon>Haladaptataceae</taxon>
        <taxon>Haladaptatus</taxon>
    </lineage>
</organism>
<evidence type="ECO:0000256" key="5">
    <source>
        <dbReference type="ARBA" id="ARBA00022898"/>
    </source>
</evidence>
<keyword evidence="6 8" id="KW-0413">Isomerase</keyword>
<proteinExistence type="inferred from homology"/>
<feature type="compositionally biased region" description="Polar residues" evidence="9">
    <location>
        <begin position="30"/>
        <end position="43"/>
    </location>
</feature>
<reference evidence="11" key="1">
    <citation type="submission" date="2016-11" db="EMBL/GenBank/DDBJ databases">
        <authorList>
            <person name="Varghese N."/>
            <person name="Submissions S."/>
        </authorList>
    </citation>
    <scope>NUCLEOTIDE SEQUENCE [LARGE SCALE GENOMIC DNA]</scope>
    <source>
        <strain evidence="11">DX253</strain>
    </source>
</reference>
<keyword evidence="7 8" id="KW-0627">Porphyrin biosynthesis</keyword>
<evidence type="ECO:0000313" key="10">
    <source>
        <dbReference type="EMBL" id="SHL56413.1"/>
    </source>
</evidence>
<dbReference type="GO" id="GO:0005737">
    <property type="term" value="C:cytoplasm"/>
    <property type="evidence" value="ECO:0007669"/>
    <property type="project" value="UniProtKB-SubCell"/>
</dbReference>
<keyword evidence="8" id="KW-0963">Cytoplasm</keyword>
<evidence type="ECO:0000256" key="7">
    <source>
        <dbReference type="ARBA" id="ARBA00023244"/>
    </source>
</evidence>
<dbReference type="InterPro" id="IPR049704">
    <property type="entry name" value="Aminotrans_3_PPA_site"/>
</dbReference>
<comment type="pathway">
    <text evidence="3">Porphyrin-containing compound metabolism; protoporphyrin-IX biosynthesis; 5-aminolevulinate from L-glutamyl-tRNA(Glu): step 2/2.</text>
</comment>
<dbReference type="CDD" id="cd00610">
    <property type="entry name" value="OAT_like"/>
    <property type="match status" value="1"/>
</dbReference>
<comment type="similarity">
    <text evidence="4 8">Belongs to the class-III pyridoxal-phosphate-dependent aminotransferase family. HemL subfamily.</text>
</comment>
<comment type="subcellular location">
    <subcellularLocation>
        <location evidence="8">Cytoplasm</location>
    </subcellularLocation>
</comment>
<dbReference type="FunFam" id="3.40.640.10:FF:000021">
    <property type="entry name" value="Glutamate-1-semialdehyde 2,1-aminomutase"/>
    <property type="match status" value="1"/>
</dbReference>
<comment type="cofactor">
    <cofactor evidence="2 8">
        <name>pyridoxal 5'-phosphate</name>
        <dbReference type="ChEBI" id="CHEBI:597326"/>
    </cofactor>
</comment>
<keyword evidence="11" id="KW-1185">Reference proteome</keyword>
<evidence type="ECO:0000256" key="2">
    <source>
        <dbReference type="ARBA" id="ARBA00001933"/>
    </source>
</evidence>
<sequence length="489" mass="53234">METYSMGPDRTDLLLPHSLPPDLSPVPAHLSTQTLRGSPNRPNMNRERSRNLYDRALSVTPGGVNSPVRAVRPYPFFVERGDGAHVIDADGNKYIDYVMGYGPLLLGHDLPQPVQSAVQSQLADGPMYGAPTEVEVELAEFVTRHVPSVEMIRFVNSGTEATSSAVRLARGYTGRDKIVVMQGSYHGAQESTLVQGTAGMASEPSSNGIPPAFAEETITLPFNDADAARELFEERGDEIACVLTEPILGNCASVPPVDGYLETLRELTEDHGSLLIFDEVMTGFRIGGLQCAQGKFGITPDLTTLAKVIGGGFPVGAIGGRADIIEQFAPTGDVFQAGTYSGHPLSLTAGLETLRYAAKNDVYDHVRSLGDQLRAGLTDILEDRAPEYTVVGTDSMFKVIFTRDGPRDLEGQCAAGCSQDPDCPRFEYCPKDKGDVNRAETERWERLFWPAMLDQGVFLTANQFESQFISYAHTEEDIEQTLEAYKDAL</sequence>
<dbReference type="PROSITE" id="PS00600">
    <property type="entry name" value="AA_TRANSFER_CLASS_3"/>
    <property type="match status" value="1"/>
</dbReference>
<keyword evidence="5 8" id="KW-0663">Pyridoxal phosphate</keyword>
<protein>
    <recommendedName>
        <fullName evidence="8">Glutamate-1-semialdehyde 2,1-aminomutase</fullName>
        <shortName evidence="8">GSA</shortName>
        <ecNumber evidence="8">5.4.3.8</ecNumber>
    </recommendedName>
    <alternativeName>
        <fullName evidence="8">Glutamate-1-semialdehyde aminotransferase</fullName>
        <shortName evidence="8">GSA-AT</shortName>
    </alternativeName>
</protein>
<dbReference type="AlphaFoldDB" id="A0A1M7BNC1"/>
<dbReference type="NCBIfam" id="NF000818">
    <property type="entry name" value="PRK00062.1"/>
    <property type="match status" value="1"/>
</dbReference>
<dbReference type="Gene3D" id="3.90.1150.10">
    <property type="entry name" value="Aspartate Aminotransferase, domain 1"/>
    <property type="match status" value="2"/>
</dbReference>
<dbReference type="SUPFAM" id="SSF53383">
    <property type="entry name" value="PLP-dependent transferases"/>
    <property type="match status" value="1"/>
</dbReference>
<dbReference type="EC" id="5.4.3.8" evidence="8"/>
<dbReference type="EMBL" id="FRAN01000008">
    <property type="protein sequence ID" value="SHL56413.1"/>
    <property type="molecule type" value="Genomic_DNA"/>
</dbReference>
<dbReference type="PANTHER" id="PTHR43713">
    <property type="entry name" value="GLUTAMATE-1-SEMIALDEHYDE 2,1-AMINOMUTASE"/>
    <property type="match status" value="1"/>
</dbReference>
<feature type="region of interest" description="Disordered" evidence="9">
    <location>
        <begin position="1"/>
        <end position="48"/>
    </location>
</feature>
<dbReference type="InterPro" id="IPR005814">
    <property type="entry name" value="Aminotrans_3"/>
</dbReference>
<evidence type="ECO:0000256" key="4">
    <source>
        <dbReference type="ARBA" id="ARBA00008981"/>
    </source>
</evidence>
<gene>
    <name evidence="8" type="primary">hemL</name>
    <name evidence="10" type="ORF">SAMN05444342_4124</name>
</gene>
<evidence type="ECO:0000256" key="8">
    <source>
        <dbReference type="HAMAP-Rule" id="MF_00375"/>
    </source>
</evidence>
<dbReference type="InterPro" id="IPR015424">
    <property type="entry name" value="PyrdxlP-dep_Trfase"/>
</dbReference>
<dbReference type="UniPathway" id="UPA00251">
    <property type="reaction ID" value="UER00317"/>
</dbReference>
<dbReference type="Pfam" id="PF00202">
    <property type="entry name" value="Aminotran_3"/>
    <property type="match status" value="1"/>
</dbReference>
<comment type="catalytic activity">
    <reaction evidence="1 8">
        <text>(S)-4-amino-5-oxopentanoate = 5-aminolevulinate</text>
        <dbReference type="Rhea" id="RHEA:14265"/>
        <dbReference type="ChEBI" id="CHEBI:57501"/>
        <dbReference type="ChEBI" id="CHEBI:356416"/>
        <dbReference type="EC" id="5.4.3.8"/>
    </reaction>
</comment>
<name>A0A1M7BNC1_HALPU</name>
<evidence type="ECO:0000313" key="11">
    <source>
        <dbReference type="Proteomes" id="UP000184203"/>
    </source>
</evidence>
<dbReference type="InterPro" id="IPR015421">
    <property type="entry name" value="PyrdxlP-dep_Trfase_major"/>
</dbReference>
<dbReference type="InterPro" id="IPR004639">
    <property type="entry name" value="4pyrrol_synth_GluAld_NH2Trfase"/>
</dbReference>
<dbReference type="HAMAP" id="MF_00375">
    <property type="entry name" value="HemL_aminotrans_3"/>
    <property type="match status" value="1"/>
</dbReference>
<feature type="modified residue" description="N6-(pyridoxal phosphate)lysine" evidence="8">
    <location>
        <position position="307"/>
    </location>
</feature>
<dbReference type="PANTHER" id="PTHR43713:SF3">
    <property type="entry name" value="GLUTAMATE-1-SEMIALDEHYDE 2,1-AMINOMUTASE 1, CHLOROPLASTIC-RELATED"/>
    <property type="match status" value="1"/>
</dbReference>
<dbReference type="GO" id="GO:0008483">
    <property type="term" value="F:transaminase activity"/>
    <property type="evidence" value="ECO:0007669"/>
    <property type="project" value="InterPro"/>
</dbReference>
<dbReference type="Proteomes" id="UP000184203">
    <property type="component" value="Unassembled WGS sequence"/>
</dbReference>
<accession>A0A1M7BNC1</accession>
<evidence type="ECO:0000256" key="9">
    <source>
        <dbReference type="SAM" id="MobiDB-lite"/>
    </source>
</evidence>
<dbReference type="Gene3D" id="3.40.640.10">
    <property type="entry name" value="Type I PLP-dependent aspartate aminotransferase-like (Major domain)"/>
    <property type="match status" value="1"/>
</dbReference>
<dbReference type="GO" id="GO:0042286">
    <property type="term" value="F:glutamate-1-semialdehyde 2,1-aminomutase activity"/>
    <property type="evidence" value="ECO:0007669"/>
    <property type="project" value="UniProtKB-UniRule"/>
</dbReference>
<evidence type="ECO:0000256" key="1">
    <source>
        <dbReference type="ARBA" id="ARBA00001579"/>
    </source>
</evidence>
<evidence type="ECO:0000256" key="6">
    <source>
        <dbReference type="ARBA" id="ARBA00023235"/>
    </source>
</evidence>
<dbReference type="InterPro" id="IPR015422">
    <property type="entry name" value="PyrdxlP-dep_Trfase_small"/>
</dbReference>
<dbReference type="GO" id="GO:0006782">
    <property type="term" value="P:protoporphyrinogen IX biosynthetic process"/>
    <property type="evidence" value="ECO:0007669"/>
    <property type="project" value="UniProtKB-UniRule"/>
</dbReference>
<evidence type="ECO:0000256" key="3">
    <source>
        <dbReference type="ARBA" id="ARBA00004819"/>
    </source>
</evidence>
<dbReference type="GO" id="GO:0030170">
    <property type="term" value="F:pyridoxal phosphate binding"/>
    <property type="evidence" value="ECO:0007669"/>
    <property type="project" value="InterPro"/>
</dbReference>